<dbReference type="PANTHER" id="PTHR42109:SF3">
    <property type="entry name" value="INTEGRAL MEMBRANE PROTEIN (AFU_ORTHOLOGUE AFUA_5G00100)"/>
    <property type="match status" value="1"/>
</dbReference>
<feature type="transmembrane region" description="Helical" evidence="1">
    <location>
        <begin position="158"/>
        <end position="181"/>
    </location>
</feature>
<feature type="transmembrane region" description="Helical" evidence="1">
    <location>
        <begin position="201"/>
        <end position="221"/>
    </location>
</feature>
<evidence type="ECO:0000259" key="2">
    <source>
        <dbReference type="Pfam" id="PF24800"/>
    </source>
</evidence>
<dbReference type="PANTHER" id="PTHR42109">
    <property type="entry name" value="UNPLACED GENOMIC SCAFFOLD UM_SCAF_CONTIG_1.265, WHOLE GENOME SHOTGUN SEQUENCE"/>
    <property type="match status" value="1"/>
</dbReference>
<evidence type="ECO:0000256" key="1">
    <source>
        <dbReference type="SAM" id="Phobius"/>
    </source>
</evidence>
<reference evidence="3" key="1">
    <citation type="submission" date="2021-03" db="EMBL/GenBank/DDBJ databases">
        <title>Revisited historic fungal species revealed as producer of novel bioactive compounds through whole genome sequencing and comparative genomics.</title>
        <authorList>
            <person name="Vignolle G.A."/>
            <person name="Hochenegger N."/>
            <person name="Mach R.L."/>
            <person name="Mach-Aigner A.R."/>
            <person name="Javad Rahimi M."/>
            <person name="Salim K.A."/>
            <person name="Chan C.M."/>
            <person name="Lim L.B.L."/>
            <person name="Cai F."/>
            <person name="Druzhinina I.S."/>
            <person name="U'Ren J.M."/>
            <person name="Derntl C."/>
        </authorList>
    </citation>
    <scope>NUCLEOTIDE SEQUENCE</scope>
    <source>
        <strain evidence="3">TUCIM 5799</strain>
    </source>
</reference>
<dbReference type="InterPro" id="IPR056119">
    <property type="entry name" value="DUF7702"/>
</dbReference>
<keyword evidence="1" id="KW-0812">Transmembrane</keyword>
<keyword evidence="1" id="KW-0472">Membrane</keyword>
<dbReference type="EMBL" id="JAFIMR010000012">
    <property type="protein sequence ID" value="KAI1871684.1"/>
    <property type="molecule type" value="Genomic_DNA"/>
</dbReference>
<name>A0A9P9WN57_9PEZI</name>
<feature type="transmembrane region" description="Helical" evidence="1">
    <location>
        <begin position="9"/>
        <end position="27"/>
    </location>
</feature>
<feature type="transmembrane region" description="Helical" evidence="1">
    <location>
        <begin position="119"/>
        <end position="137"/>
    </location>
</feature>
<sequence>MFKHGVRHGAILGWGYLFIFLTLRIVSSAMQMNDPRNPSAALVASIGLSPLLLSAVSILHEARAYCVVNRRSRIDLGSLVVLHFIISTAVALTGAGASGAQKHGVTEEERAKDLKLVEAGMGLLLLSLVALLGSAVLSLSSSSFRSRHELPYQRQGKWLTYAVLHSLPFIAIRIISSLVYFSTQSAALNPVSGDIGYRVGFGLVDELIVSIILIIAGLCTLNAGRDQSGSRGGSESTALRK</sequence>
<feature type="transmembrane region" description="Helical" evidence="1">
    <location>
        <begin position="79"/>
        <end position="99"/>
    </location>
</feature>
<comment type="caution">
    <text evidence="3">The sequence shown here is derived from an EMBL/GenBank/DDBJ whole genome shotgun (WGS) entry which is preliminary data.</text>
</comment>
<gene>
    <name evidence="3" type="ORF">JX265_005670</name>
</gene>
<dbReference type="Pfam" id="PF24800">
    <property type="entry name" value="DUF7702"/>
    <property type="match status" value="1"/>
</dbReference>
<feature type="transmembrane region" description="Helical" evidence="1">
    <location>
        <begin position="39"/>
        <end position="59"/>
    </location>
</feature>
<evidence type="ECO:0000313" key="3">
    <source>
        <dbReference type="EMBL" id="KAI1871684.1"/>
    </source>
</evidence>
<feature type="domain" description="DUF7702" evidence="2">
    <location>
        <begin position="2"/>
        <end position="219"/>
    </location>
</feature>
<keyword evidence="1" id="KW-1133">Transmembrane helix</keyword>
<dbReference type="AlphaFoldDB" id="A0A9P9WN57"/>
<keyword evidence="4" id="KW-1185">Reference proteome</keyword>
<proteinExistence type="predicted"/>
<accession>A0A9P9WN57</accession>
<organism evidence="3 4">
    <name type="scientific">Neoarthrinium moseri</name>
    <dbReference type="NCBI Taxonomy" id="1658444"/>
    <lineage>
        <taxon>Eukaryota</taxon>
        <taxon>Fungi</taxon>
        <taxon>Dikarya</taxon>
        <taxon>Ascomycota</taxon>
        <taxon>Pezizomycotina</taxon>
        <taxon>Sordariomycetes</taxon>
        <taxon>Xylariomycetidae</taxon>
        <taxon>Amphisphaeriales</taxon>
        <taxon>Apiosporaceae</taxon>
        <taxon>Neoarthrinium</taxon>
    </lineage>
</organism>
<protein>
    <recommendedName>
        <fullName evidence="2">DUF7702 domain-containing protein</fullName>
    </recommendedName>
</protein>
<dbReference type="Proteomes" id="UP000829685">
    <property type="component" value="Unassembled WGS sequence"/>
</dbReference>
<evidence type="ECO:0000313" key="4">
    <source>
        <dbReference type="Proteomes" id="UP000829685"/>
    </source>
</evidence>